<accession>A0A7W2ASH7</accession>
<protein>
    <submittedName>
        <fullName evidence="2">DUF2357 domain-containing protein</fullName>
    </submittedName>
</protein>
<feature type="domain" description="DUF2357" evidence="1">
    <location>
        <begin position="113"/>
        <end position="288"/>
    </location>
</feature>
<keyword evidence="3" id="KW-1185">Reference proteome</keyword>
<evidence type="ECO:0000313" key="2">
    <source>
        <dbReference type="EMBL" id="MBA4603442.1"/>
    </source>
</evidence>
<evidence type="ECO:0000259" key="1">
    <source>
        <dbReference type="Pfam" id="PF09823"/>
    </source>
</evidence>
<dbReference type="InterPro" id="IPR018633">
    <property type="entry name" value="DUF2357"/>
</dbReference>
<name>A0A7W2ASH7_9BACL</name>
<organism evidence="2 3">
    <name type="scientific">Thermoactinomyces mirandus</name>
    <dbReference type="NCBI Taxonomy" id="2756294"/>
    <lineage>
        <taxon>Bacteria</taxon>
        <taxon>Bacillati</taxon>
        <taxon>Bacillota</taxon>
        <taxon>Bacilli</taxon>
        <taxon>Bacillales</taxon>
        <taxon>Thermoactinomycetaceae</taxon>
        <taxon>Thermoactinomyces</taxon>
    </lineage>
</organism>
<dbReference type="EMBL" id="JACEOL010000053">
    <property type="protein sequence ID" value="MBA4603442.1"/>
    <property type="molecule type" value="Genomic_DNA"/>
</dbReference>
<proteinExistence type="predicted"/>
<comment type="caution">
    <text evidence="2">The sequence shown here is derived from an EMBL/GenBank/DDBJ whole genome shotgun (WGS) entry which is preliminary data.</text>
</comment>
<dbReference type="Pfam" id="PF09823">
    <property type="entry name" value="DUF2357"/>
    <property type="match status" value="1"/>
</dbReference>
<dbReference type="Pfam" id="PF04411">
    <property type="entry name" value="PDDEXK_7"/>
    <property type="match status" value="1"/>
</dbReference>
<evidence type="ECO:0000313" key="3">
    <source>
        <dbReference type="Proteomes" id="UP000538292"/>
    </source>
</evidence>
<dbReference type="InterPro" id="IPR007505">
    <property type="entry name" value="PDDEXK_7"/>
</dbReference>
<dbReference type="RefSeq" id="WP_181741915.1">
    <property type="nucleotide sequence ID" value="NZ_JACEOL010000053.1"/>
</dbReference>
<sequence>MDTRANSYPFELTFYQKEKAIPVNKFGKDEDFFDETAVVVKENTELGLQFICPDKKAKLYIAGLELLDNPEVDGDGKIYLEPSEEIRILFQNYNTHYPLIPGFYPIKVVAFGEHFFSTMQIEPKQITRAQWEYMKDELEKELKGLAQDFIRNRFGLGCSNVQAIPVKLLYQFELLLKNYNKVMISLNDIDLKPRYNLKKEYKLTWLSRAKYIDEQSLRYQLTHPDKKEIIQTSFNKVDYDLLENRWLKMILINFIQLLNHFIEAVDSSIIEFEEECKKMEKYLKSQRNTQIKYYEKKKTIHILNKYREKGRLMKKNFERFCQSNWVKQVSKFKGNSFSNILNLDSRYRLIYQLYRKIVSGQFHISIESSFTSQWKKTDLLYEIWGYMHICKTLMNIGFKPMQGWIFSYTKNFFVPTLKPGTIVKFEKGDLTLNLVYNQAIPKKEEKTDLENIPLFSIGNHNCPDGRMDVYKEGVYIGSLIFDLKYRQLDNIWNRKNDPKLIEQLTDYKMKILSPYIYGELVPTQMKYRRYNPVSVVWGLYPSRDLSLEKRSQKEWNGIVRLLRLCPGDNSSFIANELEDVINNMLQDYHDVARN</sequence>
<reference evidence="2 3" key="1">
    <citation type="submission" date="2020-07" db="EMBL/GenBank/DDBJ databases">
        <title>Thermoactinomyces phylogeny.</title>
        <authorList>
            <person name="Dunlap C."/>
        </authorList>
    </citation>
    <scope>NUCLEOTIDE SEQUENCE [LARGE SCALE GENOMIC DNA]</scope>
    <source>
        <strain evidence="2 3">AMNI-1</strain>
    </source>
</reference>
<gene>
    <name evidence="2" type="ORF">H2C83_14200</name>
</gene>
<dbReference type="AlphaFoldDB" id="A0A7W2ASH7"/>
<dbReference type="Proteomes" id="UP000538292">
    <property type="component" value="Unassembled WGS sequence"/>
</dbReference>